<sequence>SVSSEHDTLKFSENKTIIKASCSKSIAVESNPVTDDRHHDDYEDNSGDSGKGEDVEDEESKPSLFEFPETDLKSYRRCKKSKNHRKFYSVPDLQVNDLPDEIRHEDSVTFLSCLSQLVVQITVHSTSHARGSDDMYSDYIGTNKKRNGSGFIASVDDSI</sequence>
<name>A0A0B6YE77_9EUPU</name>
<proteinExistence type="predicted"/>
<dbReference type="EMBL" id="HACG01007667">
    <property type="protein sequence ID" value="CEK54532.1"/>
    <property type="molecule type" value="Transcribed_RNA"/>
</dbReference>
<organism evidence="2">
    <name type="scientific">Arion vulgaris</name>
    <dbReference type="NCBI Taxonomy" id="1028688"/>
    <lineage>
        <taxon>Eukaryota</taxon>
        <taxon>Metazoa</taxon>
        <taxon>Spiralia</taxon>
        <taxon>Lophotrochozoa</taxon>
        <taxon>Mollusca</taxon>
        <taxon>Gastropoda</taxon>
        <taxon>Heterobranchia</taxon>
        <taxon>Euthyneura</taxon>
        <taxon>Panpulmonata</taxon>
        <taxon>Eupulmonata</taxon>
        <taxon>Stylommatophora</taxon>
        <taxon>Helicina</taxon>
        <taxon>Arionoidea</taxon>
        <taxon>Arionidae</taxon>
        <taxon>Arion</taxon>
    </lineage>
</organism>
<dbReference type="AlphaFoldDB" id="A0A0B6YE77"/>
<evidence type="ECO:0000313" key="2">
    <source>
        <dbReference type="EMBL" id="CEK54532.1"/>
    </source>
</evidence>
<gene>
    <name evidence="2" type="primary">ORF23049</name>
</gene>
<evidence type="ECO:0000256" key="1">
    <source>
        <dbReference type="SAM" id="MobiDB-lite"/>
    </source>
</evidence>
<accession>A0A0B6YE77</accession>
<reference evidence="2" key="1">
    <citation type="submission" date="2014-12" db="EMBL/GenBank/DDBJ databases">
        <title>Insight into the proteome of Arion vulgaris.</title>
        <authorList>
            <person name="Aradska J."/>
            <person name="Bulat T."/>
            <person name="Smidak R."/>
            <person name="Sarate P."/>
            <person name="Gangsoo J."/>
            <person name="Sialana F."/>
            <person name="Bilban M."/>
            <person name="Lubec G."/>
        </authorList>
    </citation>
    <scope>NUCLEOTIDE SEQUENCE</scope>
    <source>
        <tissue evidence="2">Skin</tissue>
    </source>
</reference>
<feature type="region of interest" description="Disordered" evidence="1">
    <location>
        <begin position="28"/>
        <end position="66"/>
    </location>
</feature>
<protein>
    <submittedName>
        <fullName evidence="2">Uncharacterized protein</fullName>
    </submittedName>
</protein>
<feature type="non-terminal residue" evidence="2">
    <location>
        <position position="1"/>
    </location>
</feature>
<feature type="non-terminal residue" evidence="2">
    <location>
        <position position="159"/>
    </location>
</feature>